<name>A0AC61U203_9MICO</name>
<protein>
    <submittedName>
        <fullName evidence="1">Uncharacterized protein</fullName>
    </submittedName>
</protein>
<sequence length="62" mass="6686">MPRASSIGEHLDLVPPLAESTDEGTVSEEQDARLHVIALGKRVHLAHRGPARLPRARPCGRG</sequence>
<dbReference type="Proteomes" id="UP001059663">
    <property type="component" value="Chromosome"/>
</dbReference>
<evidence type="ECO:0000313" key="2">
    <source>
        <dbReference type="Proteomes" id="UP001059663"/>
    </source>
</evidence>
<organism evidence="1 2">
    <name type="scientific">Janibacter limosus</name>
    <dbReference type="NCBI Taxonomy" id="53458"/>
    <lineage>
        <taxon>Bacteria</taxon>
        <taxon>Bacillati</taxon>
        <taxon>Actinomycetota</taxon>
        <taxon>Actinomycetes</taxon>
        <taxon>Micrococcales</taxon>
        <taxon>Intrasporangiaceae</taxon>
        <taxon>Janibacter</taxon>
    </lineage>
</organism>
<reference evidence="1" key="1">
    <citation type="submission" date="2021-11" db="EMBL/GenBank/DDBJ databases">
        <title>Study of the species diversity of bacterial strains isolated from a unique natural object - Shulgan-Tash cave (Bashkiria).</title>
        <authorList>
            <person name="Sazanova A.L."/>
            <person name="Chirak E.R."/>
            <person name="Safronova V.I."/>
        </authorList>
    </citation>
    <scope>NUCLEOTIDE SEQUENCE</scope>
    <source>
        <strain evidence="1">P1</strain>
    </source>
</reference>
<accession>A0AC61U203</accession>
<evidence type="ECO:0000313" key="1">
    <source>
        <dbReference type="EMBL" id="UUZ44039.1"/>
    </source>
</evidence>
<proteinExistence type="predicted"/>
<gene>
    <name evidence="1" type="ORF">LP422_15580</name>
</gene>
<dbReference type="EMBL" id="CP087977">
    <property type="protein sequence ID" value="UUZ44039.1"/>
    <property type="molecule type" value="Genomic_DNA"/>
</dbReference>